<feature type="domain" description="Aldehyde ferredoxin oxidoreductase N-terminal" evidence="7">
    <location>
        <begin position="1"/>
        <end position="100"/>
    </location>
</feature>
<comment type="caution">
    <text evidence="8">The sequence shown here is derived from an EMBL/GenBank/DDBJ whole genome shotgun (WGS) entry which is preliminary data.</text>
</comment>
<dbReference type="GO" id="GO:0046872">
    <property type="term" value="F:metal ion binding"/>
    <property type="evidence" value="ECO:0007669"/>
    <property type="project" value="UniProtKB-KW"/>
</dbReference>
<dbReference type="Gene3D" id="1.10.569.10">
    <property type="entry name" value="Aldehyde Ferredoxin Oxidoreductase Protein, subunit A, domain 2"/>
    <property type="match status" value="1"/>
</dbReference>
<dbReference type="EMBL" id="BARV01035602">
    <property type="protein sequence ID" value="GAI58102.1"/>
    <property type="molecule type" value="Genomic_DNA"/>
</dbReference>
<organism evidence="8">
    <name type="scientific">marine sediment metagenome</name>
    <dbReference type="NCBI Taxonomy" id="412755"/>
    <lineage>
        <taxon>unclassified sequences</taxon>
        <taxon>metagenomes</taxon>
        <taxon>ecological metagenomes</taxon>
    </lineage>
</organism>
<feature type="non-terminal residue" evidence="8">
    <location>
        <position position="1"/>
    </location>
</feature>
<dbReference type="InterPro" id="IPR051919">
    <property type="entry name" value="W-dependent_AOR"/>
</dbReference>
<evidence type="ECO:0000313" key="8">
    <source>
        <dbReference type="EMBL" id="GAI58102.1"/>
    </source>
</evidence>
<reference evidence="8" key="1">
    <citation type="journal article" date="2014" name="Front. Microbiol.">
        <title>High frequency of phylogenetically diverse reductive dehalogenase-homologous genes in deep subseafloor sedimentary metagenomes.</title>
        <authorList>
            <person name="Kawai M."/>
            <person name="Futagami T."/>
            <person name="Toyoda A."/>
            <person name="Takaki Y."/>
            <person name="Nishi S."/>
            <person name="Hori S."/>
            <person name="Arai W."/>
            <person name="Tsubouchi T."/>
            <person name="Morono Y."/>
            <person name="Uchiyama I."/>
            <person name="Ito T."/>
            <person name="Fujiyama A."/>
            <person name="Inagaki F."/>
            <person name="Takami H."/>
        </authorList>
    </citation>
    <scope>NUCLEOTIDE SEQUENCE</scope>
    <source>
        <strain evidence="8">Expedition CK06-06</strain>
    </source>
</reference>
<evidence type="ECO:0000256" key="6">
    <source>
        <dbReference type="ARBA" id="ARBA00023014"/>
    </source>
</evidence>
<dbReference type="GO" id="GO:0051539">
    <property type="term" value="F:4 iron, 4 sulfur cluster binding"/>
    <property type="evidence" value="ECO:0007669"/>
    <property type="project" value="UniProtKB-KW"/>
</dbReference>
<evidence type="ECO:0000256" key="4">
    <source>
        <dbReference type="ARBA" id="ARBA00022723"/>
    </source>
</evidence>
<sequence length="235" mass="25483">GYDGVFFTGMAAKPVYLFINNGKAELRDAAHIWGKDTRQTEEILKSELGKDVEVACIGPSGEKLSHIAAVLSKNRTAARSGLGAVMGSKKLKAVAVKGKMKVPLADEEKTKELRKKWQAELGGHIVWLKPFGTPFLVDIGVQSGDSPVRNWTGVGVIDFPDFQPLAKEAVIERTDKKFACYMCPIGCGGYMKAGTGEYKYAAGARRPEYETTAMFGTNCLNNNLESIIKAGDICD</sequence>
<dbReference type="InterPro" id="IPR036503">
    <property type="entry name" value="Ald_Fedxn_OxRdtase_N_sf"/>
</dbReference>
<dbReference type="AlphaFoldDB" id="X1PP88"/>
<dbReference type="SUPFAM" id="SSF48310">
    <property type="entry name" value="Aldehyde ferredoxin oxidoreductase, C-terminal domains"/>
    <property type="match status" value="1"/>
</dbReference>
<dbReference type="SMART" id="SM00790">
    <property type="entry name" value="AFOR_N"/>
    <property type="match status" value="1"/>
</dbReference>
<dbReference type="InterPro" id="IPR013984">
    <property type="entry name" value="Ald_Fedxn_OxRdtase_dom2"/>
</dbReference>
<dbReference type="GO" id="GO:0009055">
    <property type="term" value="F:electron transfer activity"/>
    <property type="evidence" value="ECO:0007669"/>
    <property type="project" value="InterPro"/>
</dbReference>
<dbReference type="GO" id="GO:0016625">
    <property type="term" value="F:oxidoreductase activity, acting on the aldehyde or oxo group of donors, iron-sulfur protein as acceptor"/>
    <property type="evidence" value="ECO:0007669"/>
    <property type="project" value="InterPro"/>
</dbReference>
<accession>X1PP88</accession>
<keyword evidence="5" id="KW-0408">Iron</keyword>
<dbReference type="InterPro" id="IPR036021">
    <property type="entry name" value="Tungsten_al_ferr_oxy-like_C"/>
</dbReference>
<keyword evidence="6" id="KW-0411">Iron-sulfur</keyword>
<dbReference type="InterPro" id="IPR013983">
    <property type="entry name" value="Ald_Fedxn_OxRdtase_N"/>
</dbReference>
<proteinExistence type="inferred from homology"/>
<comment type="cofactor">
    <cofactor evidence="1">
        <name>[4Fe-4S] cluster</name>
        <dbReference type="ChEBI" id="CHEBI:49883"/>
    </cofactor>
</comment>
<name>X1PP88_9ZZZZ</name>
<dbReference type="Gene3D" id="3.60.9.10">
    <property type="entry name" value="Aldehyde ferredoxin oxidoreductase, N-terminal domain"/>
    <property type="match status" value="1"/>
</dbReference>
<dbReference type="Pfam" id="PF01314">
    <property type="entry name" value="AFOR_C"/>
    <property type="match status" value="1"/>
</dbReference>
<evidence type="ECO:0000259" key="7">
    <source>
        <dbReference type="SMART" id="SM00790"/>
    </source>
</evidence>
<evidence type="ECO:0000256" key="3">
    <source>
        <dbReference type="ARBA" id="ARBA00022485"/>
    </source>
</evidence>
<evidence type="ECO:0000256" key="2">
    <source>
        <dbReference type="ARBA" id="ARBA00011032"/>
    </source>
</evidence>
<gene>
    <name evidence="8" type="ORF">S06H3_55521</name>
</gene>
<dbReference type="Pfam" id="PF02730">
    <property type="entry name" value="AFOR_N"/>
    <property type="match status" value="1"/>
</dbReference>
<keyword evidence="4" id="KW-0479">Metal-binding</keyword>
<evidence type="ECO:0000256" key="5">
    <source>
        <dbReference type="ARBA" id="ARBA00023004"/>
    </source>
</evidence>
<comment type="similarity">
    <text evidence="2">Belongs to the AOR/FOR family.</text>
</comment>
<feature type="non-terminal residue" evidence="8">
    <location>
        <position position="235"/>
    </location>
</feature>
<dbReference type="SUPFAM" id="SSF56228">
    <property type="entry name" value="Aldehyde ferredoxin oxidoreductase, N-terminal domain"/>
    <property type="match status" value="1"/>
</dbReference>
<keyword evidence="3" id="KW-0004">4Fe-4S</keyword>
<dbReference type="PANTHER" id="PTHR30038">
    <property type="entry name" value="ALDEHYDE FERREDOXIN OXIDOREDUCTASE"/>
    <property type="match status" value="1"/>
</dbReference>
<dbReference type="InterPro" id="IPR001203">
    <property type="entry name" value="OxRdtase_Ald_Fedxn_C"/>
</dbReference>
<evidence type="ECO:0000256" key="1">
    <source>
        <dbReference type="ARBA" id="ARBA00001966"/>
    </source>
</evidence>
<dbReference type="PANTHER" id="PTHR30038:SF7">
    <property type="entry name" value="TUNGSTEN-CONTAINING GLYCERALDEHYDE-3-PHOSPHATE:FERREDOXIN OXIDOREDUCTASE"/>
    <property type="match status" value="1"/>
</dbReference>
<protein>
    <recommendedName>
        <fullName evidence="7">Aldehyde ferredoxin oxidoreductase N-terminal domain-containing protein</fullName>
    </recommendedName>
</protein>